<feature type="transmembrane region" description="Helical" evidence="6">
    <location>
        <begin position="12"/>
        <end position="31"/>
    </location>
</feature>
<dbReference type="KEGG" id="mefw:F1737_06430"/>
<proteinExistence type="predicted"/>
<dbReference type="NCBIfam" id="NF006248">
    <property type="entry name" value="PRK08386.1"/>
    <property type="match status" value="1"/>
</dbReference>
<evidence type="ECO:0000313" key="9">
    <source>
        <dbReference type="Proteomes" id="UP001301797"/>
    </source>
</evidence>
<dbReference type="EMBL" id="CP043875">
    <property type="protein sequence ID" value="WOF16367.1"/>
    <property type="molecule type" value="Genomic_DNA"/>
</dbReference>
<feature type="transmembrane region" description="Helical" evidence="6">
    <location>
        <begin position="37"/>
        <end position="53"/>
    </location>
</feature>
<evidence type="ECO:0000259" key="7">
    <source>
        <dbReference type="Pfam" id="PF04039"/>
    </source>
</evidence>
<gene>
    <name evidence="8" type="ORF">F1737_06430</name>
</gene>
<feature type="domain" description="Na+/H+ antiporter MnhB subunit-related protein" evidence="7">
    <location>
        <begin position="6"/>
        <end position="139"/>
    </location>
</feature>
<evidence type="ECO:0000256" key="1">
    <source>
        <dbReference type="ARBA" id="ARBA00004651"/>
    </source>
</evidence>
<dbReference type="PANTHER" id="PTHR33932:SF4">
    <property type="entry name" value="NA(+)_H(+) ANTIPORTER SUBUNIT B"/>
    <property type="match status" value="1"/>
</dbReference>
<evidence type="ECO:0000313" key="8">
    <source>
        <dbReference type="EMBL" id="WOF16367.1"/>
    </source>
</evidence>
<evidence type="ECO:0000256" key="5">
    <source>
        <dbReference type="ARBA" id="ARBA00023136"/>
    </source>
</evidence>
<sequence>MTMSKIVRATANIMLPFILVFGFYIVIHGHLTPGGGFQGGAVIATGIVLMFAANRYSDIKSRFTSSALKNTETLGLLLFIIMALAAIIAGSTFFYNWLANGGFIFGDSVTYGSNPGFLNTAGTIPIMNIAVGIEVLGAMGLIILYMLSGISREDA</sequence>
<dbReference type="Pfam" id="PF04039">
    <property type="entry name" value="MnhB"/>
    <property type="match status" value="1"/>
</dbReference>
<reference evidence="8 9" key="1">
    <citation type="submission" date="2019-09" db="EMBL/GenBank/DDBJ databases">
        <title>The complete genome of Methanoplanus sp. FWC-SCC4.</title>
        <authorList>
            <person name="Chen S.-C."/>
            <person name="Zhou Y.-Z."/>
            <person name="Lai M.-C."/>
        </authorList>
    </citation>
    <scope>NUCLEOTIDE SEQUENCE [LARGE SCALE GENOMIC DNA]</scope>
    <source>
        <strain evidence="8 9">FWC-SCC4</strain>
    </source>
</reference>
<evidence type="ECO:0000256" key="2">
    <source>
        <dbReference type="ARBA" id="ARBA00022475"/>
    </source>
</evidence>
<comment type="subcellular location">
    <subcellularLocation>
        <location evidence="1">Cell membrane</location>
        <topology evidence="1">Multi-pass membrane protein</topology>
    </subcellularLocation>
</comment>
<accession>A0AA97FD61</accession>
<protein>
    <submittedName>
        <fullName evidence="8">Sodium:proton antiporter</fullName>
    </submittedName>
</protein>
<name>A0AA97FD61_9EURY</name>
<keyword evidence="4 6" id="KW-1133">Transmembrane helix</keyword>
<keyword evidence="3 6" id="KW-0812">Transmembrane</keyword>
<dbReference type="Proteomes" id="UP001301797">
    <property type="component" value="Chromosome"/>
</dbReference>
<feature type="transmembrane region" description="Helical" evidence="6">
    <location>
        <begin position="126"/>
        <end position="147"/>
    </location>
</feature>
<keyword evidence="2" id="KW-1003">Cell membrane</keyword>
<organism evidence="8 9">
    <name type="scientific">Methanochimaera problematica</name>
    <dbReference type="NCBI Taxonomy" id="2609417"/>
    <lineage>
        <taxon>Archaea</taxon>
        <taxon>Methanobacteriati</taxon>
        <taxon>Methanobacteriota</taxon>
        <taxon>Stenosarchaea group</taxon>
        <taxon>Methanomicrobia</taxon>
        <taxon>Methanomicrobiales</taxon>
        <taxon>Methanomicrobiaceae</taxon>
        <taxon>Methanochimaera</taxon>
    </lineage>
</organism>
<keyword evidence="5 6" id="KW-0472">Membrane</keyword>
<dbReference type="GO" id="GO:0005886">
    <property type="term" value="C:plasma membrane"/>
    <property type="evidence" value="ECO:0007669"/>
    <property type="project" value="UniProtKB-SubCell"/>
</dbReference>
<evidence type="ECO:0000256" key="4">
    <source>
        <dbReference type="ARBA" id="ARBA00022989"/>
    </source>
</evidence>
<evidence type="ECO:0000256" key="3">
    <source>
        <dbReference type="ARBA" id="ARBA00022692"/>
    </source>
</evidence>
<dbReference type="AlphaFoldDB" id="A0AA97FD61"/>
<dbReference type="InterPro" id="IPR050622">
    <property type="entry name" value="CPA3_antiporter_subunitB"/>
</dbReference>
<dbReference type="PANTHER" id="PTHR33932">
    <property type="entry name" value="NA(+)/H(+) ANTIPORTER SUBUNIT B"/>
    <property type="match status" value="1"/>
</dbReference>
<dbReference type="InterPro" id="IPR007182">
    <property type="entry name" value="MnhB"/>
</dbReference>
<evidence type="ECO:0000256" key="6">
    <source>
        <dbReference type="SAM" id="Phobius"/>
    </source>
</evidence>
<feature type="transmembrane region" description="Helical" evidence="6">
    <location>
        <begin position="74"/>
        <end position="98"/>
    </location>
</feature>
<keyword evidence="9" id="KW-1185">Reference proteome</keyword>